<reference evidence="1 2" key="1">
    <citation type="submission" date="2013-12" db="EMBL/GenBank/DDBJ databases">
        <title>Draft genome of the parsitic nematode Ancylostoma duodenale.</title>
        <authorList>
            <person name="Mitreva M."/>
        </authorList>
    </citation>
    <scope>NUCLEOTIDE SEQUENCE [LARGE SCALE GENOMIC DNA]</scope>
    <source>
        <strain evidence="1 2">Zhejiang</strain>
    </source>
</reference>
<evidence type="ECO:0000313" key="2">
    <source>
        <dbReference type="Proteomes" id="UP000054047"/>
    </source>
</evidence>
<dbReference type="OrthoDB" id="7762859at2759"/>
<evidence type="ECO:0000313" key="1">
    <source>
        <dbReference type="EMBL" id="KIH49758.1"/>
    </source>
</evidence>
<name>A0A0C2C0J0_9BILA</name>
<gene>
    <name evidence="1" type="ORF">ANCDUO_20166</name>
</gene>
<proteinExistence type="predicted"/>
<keyword evidence="2" id="KW-1185">Reference proteome</keyword>
<dbReference type="AlphaFoldDB" id="A0A0C2C0J0"/>
<dbReference type="Proteomes" id="UP000054047">
    <property type="component" value="Unassembled WGS sequence"/>
</dbReference>
<organism evidence="1 2">
    <name type="scientific">Ancylostoma duodenale</name>
    <dbReference type="NCBI Taxonomy" id="51022"/>
    <lineage>
        <taxon>Eukaryota</taxon>
        <taxon>Metazoa</taxon>
        <taxon>Ecdysozoa</taxon>
        <taxon>Nematoda</taxon>
        <taxon>Chromadorea</taxon>
        <taxon>Rhabditida</taxon>
        <taxon>Rhabditina</taxon>
        <taxon>Rhabditomorpha</taxon>
        <taxon>Strongyloidea</taxon>
        <taxon>Ancylostomatidae</taxon>
        <taxon>Ancylostomatinae</taxon>
        <taxon>Ancylostoma</taxon>
    </lineage>
</organism>
<accession>A0A0C2C0J0</accession>
<dbReference type="EMBL" id="KN752084">
    <property type="protein sequence ID" value="KIH49758.1"/>
    <property type="molecule type" value="Genomic_DNA"/>
</dbReference>
<sequence>MASNYNITLDILKSRYNNKMTTRHILFSQLANLPQCDHEGRNPQSLCNRICSFTRQFCAYEDYAKEPALGAILLDKQPPHVRSKVYDKTVNSHNLHCRATHHFREDGNAILHKPPNHKPLRLQEATEIGRHSQSSIHPSIAPDTPSPKLRVHITRDKKLCLNCLSSKHRPKECTSKRYCQTCLKRHHTSLCSQASEGERASKKFQRSARLTTINHIPRTKLRVFPTCGQHYLEQEIGATANNVKSHLVTSLTTYVLLICIEVDVFNANCSEKTTQATAFLDSGSS</sequence>
<protein>
    <submittedName>
        <fullName evidence="1">Uncharacterized protein</fullName>
    </submittedName>
</protein>